<keyword evidence="2" id="KW-1185">Reference proteome</keyword>
<dbReference type="Gene3D" id="1.10.150.50">
    <property type="entry name" value="Transcription Factor, Ets-1"/>
    <property type="match status" value="1"/>
</dbReference>
<dbReference type="SMART" id="SM00454">
    <property type="entry name" value="SAM"/>
    <property type="match status" value="1"/>
</dbReference>
<evidence type="ECO:0000259" key="1">
    <source>
        <dbReference type="PROSITE" id="PS50105"/>
    </source>
</evidence>
<dbReference type="RefSeq" id="XP_023178976.1">
    <property type="nucleotide sequence ID" value="XM_023323208.2"/>
</dbReference>
<dbReference type="InterPro" id="IPR013761">
    <property type="entry name" value="SAM/pointed_sf"/>
</dbReference>
<dbReference type="KEGG" id="dhe:111604938"/>
<dbReference type="OrthoDB" id="6133291at2759"/>
<reference evidence="3" key="1">
    <citation type="submission" date="2025-08" db="UniProtKB">
        <authorList>
            <consortium name="RefSeq"/>
        </authorList>
    </citation>
    <scope>IDENTIFICATION</scope>
    <source>
        <strain evidence="3">15085-1641.00</strain>
        <tissue evidence="3">Whole body</tissue>
    </source>
</reference>
<dbReference type="Pfam" id="PF00536">
    <property type="entry name" value="SAM_1"/>
    <property type="match status" value="1"/>
</dbReference>
<feature type="domain" description="SAM" evidence="1">
    <location>
        <begin position="79"/>
        <end position="142"/>
    </location>
</feature>
<evidence type="ECO:0000313" key="2">
    <source>
        <dbReference type="Proteomes" id="UP000504633"/>
    </source>
</evidence>
<dbReference type="InterPro" id="IPR001660">
    <property type="entry name" value="SAM"/>
</dbReference>
<dbReference type="PANTHER" id="PTHR46829:SF1">
    <property type="entry name" value="STERILE ALPHA MOTIF DOMAIN-CONTAINING PROTEIN 15"/>
    <property type="match status" value="1"/>
</dbReference>
<dbReference type="OMA" id="KAIRLWI"/>
<sequence length="344" mass="41255">MSYIYGITDIKYKPKEKKKRDAVISDVPPVKFRTHELLARCPKYNHDDWPIDFRATPSTLVELCVCAVDKLPLPPVSEWDDKAIRLWILRYGYPQYMHTFRVNMIWGRKLLLLDADALSAMNIKDFDHIKHITYGIRMLFHFELTKFSHSITLPDEKPNELYLLWHTQTGINYDECRRSDLYMRMQIIRERSKNRDHWELLELWLRRERERKYKELIACVPRFNIYECPKAPVKDSKPLVRLDCICHNCIPPCDCLWTEKELAQPWNLHCLNIRSEYTFKLKESICTQCIQPCECNWLSRYYLTGTVLSCLKKHFPQKFAPTYDDTKEIIMPTHLLNKWTRFSL</sequence>
<accession>A0A6J1MPP2</accession>
<dbReference type="PANTHER" id="PTHR46829">
    <property type="entry name" value="STERILE ALPHA MOTIF DOMAIN-CONTAINING PROTEIN 15"/>
    <property type="match status" value="1"/>
</dbReference>
<dbReference type="PROSITE" id="PS50105">
    <property type="entry name" value="SAM_DOMAIN"/>
    <property type="match status" value="1"/>
</dbReference>
<dbReference type="GeneID" id="111604938"/>
<organism evidence="2 3">
    <name type="scientific">Drosophila hydei</name>
    <name type="common">Fruit fly</name>
    <dbReference type="NCBI Taxonomy" id="7224"/>
    <lineage>
        <taxon>Eukaryota</taxon>
        <taxon>Metazoa</taxon>
        <taxon>Ecdysozoa</taxon>
        <taxon>Arthropoda</taxon>
        <taxon>Hexapoda</taxon>
        <taxon>Insecta</taxon>
        <taxon>Pterygota</taxon>
        <taxon>Neoptera</taxon>
        <taxon>Endopterygota</taxon>
        <taxon>Diptera</taxon>
        <taxon>Brachycera</taxon>
        <taxon>Muscomorpha</taxon>
        <taxon>Ephydroidea</taxon>
        <taxon>Drosophilidae</taxon>
        <taxon>Drosophila</taxon>
    </lineage>
</organism>
<gene>
    <name evidence="3" type="primary">LOC111604938</name>
</gene>
<name>A0A6J1MPP2_DROHY</name>
<protein>
    <submittedName>
        <fullName evidence="3">Uncharacterized protein LOC111604938</fullName>
    </submittedName>
</protein>
<dbReference type="SUPFAM" id="SSF47769">
    <property type="entry name" value="SAM/Pointed domain"/>
    <property type="match status" value="1"/>
</dbReference>
<dbReference type="Proteomes" id="UP000504633">
    <property type="component" value="Unplaced"/>
</dbReference>
<evidence type="ECO:0000313" key="3">
    <source>
        <dbReference type="RefSeq" id="XP_023178976.1"/>
    </source>
</evidence>
<proteinExistence type="predicted"/>
<dbReference type="AlphaFoldDB" id="A0A6J1MPP2"/>